<dbReference type="PANTHER" id="PTHR31151:SF5">
    <property type="entry name" value="ALPHA-L-ARABINOFURANOSIDASE B ARABINOSE-BINDING DOMAIN-CONTAINING PROTEIN"/>
    <property type="match status" value="1"/>
</dbReference>
<evidence type="ECO:0000259" key="1">
    <source>
        <dbReference type="Pfam" id="PF07944"/>
    </source>
</evidence>
<evidence type="ECO:0000259" key="2">
    <source>
        <dbReference type="Pfam" id="PF20736"/>
    </source>
</evidence>
<dbReference type="InterPro" id="IPR012878">
    <property type="entry name" value="Beta-AFase-like_GH127_cat"/>
</dbReference>
<accession>M8C3M0</accession>
<reference evidence="3" key="1">
    <citation type="submission" date="2015-06" db="UniProtKB">
        <authorList>
            <consortium name="EnsemblPlants"/>
        </authorList>
    </citation>
    <scope>IDENTIFICATION</scope>
</reference>
<feature type="domain" description="Non-reducing end beta-L-arabinofuranosidase-like GH127 catalytic" evidence="1">
    <location>
        <begin position="72"/>
        <end position="208"/>
    </location>
</feature>
<dbReference type="Pfam" id="PF07944">
    <property type="entry name" value="Beta-AFase-like_GH127_cat"/>
    <property type="match status" value="1"/>
</dbReference>
<dbReference type="PANTHER" id="PTHR31151">
    <property type="entry name" value="PROLINE-TRNA LIGASE (DUF1680)"/>
    <property type="match status" value="1"/>
</dbReference>
<dbReference type="InterPro" id="IPR049046">
    <property type="entry name" value="Beta-AFase-like_GH127_middle"/>
</dbReference>
<dbReference type="EnsemblPlants" id="EMT28839">
    <property type="protein sequence ID" value="EMT28839"/>
    <property type="gene ID" value="F775_12032"/>
</dbReference>
<feature type="domain" description="Non-reducing end beta-L-arabinofuranosidase-like GH127 middle" evidence="2">
    <location>
        <begin position="379"/>
        <end position="476"/>
    </location>
</feature>
<proteinExistence type="predicted"/>
<organism evidence="3">
    <name type="scientific">Aegilops tauschii</name>
    <name type="common">Tausch's goatgrass</name>
    <name type="synonym">Aegilops squarrosa</name>
    <dbReference type="NCBI Taxonomy" id="37682"/>
    <lineage>
        <taxon>Eukaryota</taxon>
        <taxon>Viridiplantae</taxon>
        <taxon>Streptophyta</taxon>
        <taxon>Embryophyta</taxon>
        <taxon>Tracheophyta</taxon>
        <taxon>Spermatophyta</taxon>
        <taxon>Magnoliopsida</taxon>
        <taxon>Liliopsida</taxon>
        <taxon>Poales</taxon>
        <taxon>Poaceae</taxon>
        <taxon>BOP clade</taxon>
        <taxon>Pooideae</taxon>
        <taxon>Triticodae</taxon>
        <taxon>Triticeae</taxon>
        <taxon>Triticinae</taxon>
        <taxon>Aegilops</taxon>
    </lineage>
</organism>
<sequence>MAGIQPSRYLLHMYYLAMNSRSVMQIADSFLPLSKVAYKTKGGQLEVVLLSNKVGLWLGLGPFLIHSLAAKGHYLSASAHMWASTHNDTLREKMARVVDILDDCQRKMGTGYLSAYPDEAFDMYEELSEAWSPYYSIHKIMQGLLDQYTLAGNRKGLGMVVWMTDYFSERVKNLIQTHSIQRHWEAMNEETGGLNDVMYQLYTLTGDDIAGLHVNTHIPVLIGAQKRYEVVGDHLYKDFFPLKFFANVRHDPKRLVDEIKISSNEETCTTYNLLKVSRNLFRWTKEVKYADHYERLLINGIMGNQRGTQPGVMIYFLPMGPGRSKSISGGPPSGLPPKNPGGWGGPNDTFWCCYGTGIESFSKLGDTIYFLEEGEVPGLYIAQHIPSTFDWKAAGLTVVQQAKPLLSTDSYFEVTISISAKGDAQPAKVSVRIPSWTSTVDATATLNGQKLNLTSAGDFLTLTKLWGDDTLVLQFPINLRTEAIKDDRPEYASIQAVLFGPHLLAGLTHGNKTINATEHSNDGLTPGMWEVDARNATSTADWIAALPHQAINSQLVTLTQQSGAQTFVLSVSATDGTLTMDEMPAAGSDARDEAVHGYGLYIRPGKKAQFCPIVIDGPRGSGLGRVLAHEDKIGWLV</sequence>
<dbReference type="AlphaFoldDB" id="M8C3M0"/>
<protein>
    <submittedName>
        <fullName evidence="3">Uncharacterized protein</fullName>
    </submittedName>
</protein>
<evidence type="ECO:0000313" key="3">
    <source>
        <dbReference type="EnsemblPlants" id="EMT28839"/>
    </source>
</evidence>
<name>M8C3M0_AEGTA</name>
<dbReference type="Pfam" id="PF20736">
    <property type="entry name" value="Glyco_hydro127M"/>
    <property type="match status" value="1"/>
</dbReference>
<dbReference type="ExpressionAtlas" id="M8C3M0">
    <property type="expression patterns" value="baseline"/>
</dbReference>